<feature type="compositionally biased region" description="Polar residues" evidence="5">
    <location>
        <begin position="150"/>
        <end position="170"/>
    </location>
</feature>
<organism evidence="6 7">
    <name type="scientific">Rhynocoris fuscipes</name>
    <dbReference type="NCBI Taxonomy" id="488301"/>
    <lineage>
        <taxon>Eukaryota</taxon>
        <taxon>Metazoa</taxon>
        <taxon>Ecdysozoa</taxon>
        <taxon>Arthropoda</taxon>
        <taxon>Hexapoda</taxon>
        <taxon>Insecta</taxon>
        <taxon>Pterygota</taxon>
        <taxon>Neoptera</taxon>
        <taxon>Paraneoptera</taxon>
        <taxon>Hemiptera</taxon>
        <taxon>Heteroptera</taxon>
        <taxon>Panheteroptera</taxon>
        <taxon>Cimicomorpha</taxon>
        <taxon>Reduviidae</taxon>
        <taxon>Harpactorinae</taxon>
        <taxon>Harpactorini</taxon>
        <taxon>Rhynocoris</taxon>
    </lineage>
</organism>
<keyword evidence="7" id="KW-1185">Reference proteome</keyword>
<dbReference type="GO" id="GO:0005634">
    <property type="term" value="C:nucleus"/>
    <property type="evidence" value="ECO:0007669"/>
    <property type="project" value="UniProtKB-SubCell"/>
</dbReference>
<protein>
    <recommendedName>
        <fullName evidence="3">Mini-chromosome maintenance complex-binding protein</fullName>
    </recommendedName>
</protein>
<evidence type="ECO:0000313" key="7">
    <source>
        <dbReference type="Proteomes" id="UP001461498"/>
    </source>
</evidence>
<reference evidence="6 7" key="1">
    <citation type="submission" date="2022-12" db="EMBL/GenBank/DDBJ databases">
        <title>Chromosome-level genome assembly of true bugs.</title>
        <authorList>
            <person name="Ma L."/>
            <person name="Li H."/>
        </authorList>
    </citation>
    <scope>NUCLEOTIDE SEQUENCE [LARGE SCALE GENOMIC DNA]</scope>
    <source>
        <strain evidence="6">Lab_2022b</strain>
    </source>
</reference>
<comment type="caution">
    <text evidence="6">The sequence shown here is derived from an EMBL/GenBank/DDBJ whole genome shotgun (WGS) entry which is preliminary data.</text>
</comment>
<keyword evidence="4" id="KW-0539">Nucleus</keyword>
<sequence>MWNITADTFLTKSEECLTYIKNNWDQIPLLNCTPDYNVSDGHLVRFCGMIQDMPDPVYYFSAYEVLNNTTGLKETKSGKYRDSLRSNPNETLILDSENCQNGETQLYCCISIPGLNDWAQPKFKESSECKINSASSSANKRSVEDMDVESSGNSADAGSNKRLCTSPSVVKTDRPQFSQQNFPIADSKNYSCIVYVYDSVDSPLKVNDIIEICGFIHFTPQTIHNDDTPPSNIPRLHAVHLMHVKSFTPFRSVDSIRGEILNESRKLRSELHLVLSQMLLGDSLAADYLICHLLAHIYGRIDCTVLGKFSVNLSNIPVNDDYITNLYKLLTKLLPKTHYLPMSLQTMNTTQMLPKKDYELNRLESGMLQLSDHTHLVIDETKLQVGKLEETGVKNVQTLKCLIQHQKLDYDFKFFTVEFLTDIPVLILSEGKSLLPSDCHVVLKYEEDFMNNSLRDNFQAIEQYLQETLLNQLRDYLAVTASVSDFILPDHLQQIIENDLVEQRQAGERTSAEDFHARLVLARLLSLSYGESTLSKSVWDKTGEMEANRKLRLNIRNR</sequence>
<evidence type="ECO:0000256" key="4">
    <source>
        <dbReference type="ARBA" id="ARBA00023242"/>
    </source>
</evidence>
<dbReference type="Pfam" id="PF09739">
    <property type="entry name" value="MCM_bind"/>
    <property type="match status" value="1"/>
</dbReference>
<evidence type="ECO:0000256" key="1">
    <source>
        <dbReference type="ARBA" id="ARBA00004123"/>
    </source>
</evidence>
<accession>A0AAW1CTB5</accession>
<evidence type="ECO:0000313" key="6">
    <source>
        <dbReference type="EMBL" id="KAK9501245.1"/>
    </source>
</evidence>
<dbReference type="GO" id="GO:0003682">
    <property type="term" value="F:chromatin binding"/>
    <property type="evidence" value="ECO:0007669"/>
    <property type="project" value="TreeGrafter"/>
</dbReference>
<evidence type="ECO:0000256" key="2">
    <source>
        <dbReference type="ARBA" id="ARBA00007925"/>
    </source>
</evidence>
<evidence type="ECO:0000256" key="3">
    <source>
        <dbReference type="ARBA" id="ARBA00015405"/>
    </source>
</evidence>
<dbReference type="InterPro" id="IPR019140">
    <property type="entry name" value="MCM_complex-bd"/>
</dbReference>
<dbReference type="PANTHER" id="PTHR13489:SF0">
    <property type="entry name" value="MINI-CHROMOSOME MAINTENANCE COMPLEX-BINDING PROTEIN"/>
    <property type="match status" value="1"/>
</dbReference>
<dbReference type="PANTHER" id="PTHR13489">
    <property type="entry name" value="MINI-CHROMOSOME MAINTENANCE COMPLEX-BINDING PROTEIN"/>
    <property type="match status" value="1"/>
</dbReference>
<dbReference type="Proteomes" id="UP001461498">
    <property type="component" value="Unassembled WGS sequence"/>
</dbReference>
<feature type="region of interest" description="Disordered" evidence="5">
    <location>
        <begin position="140"/>
        <end position="170"/>
    </location>
</feature>
<dbReference type="AlphaFoldDB" id="A0AAW1CTB5"/>
<comment type="subcellular location">
    <subcellularLocation>
        <location evidence="1">Nucleus</location>
    </subcellularLocation>
</comment>
<gene>
    <name evidence="6" type="ORF">O3M35_011990</name>
</gene>
<name>A0AAW1CTB5_9HEMI</name>
<dbReference type="EMBL" id="JAPXFL010000009">
    <property type="protein sequence ID" value="KAK9501245.1"/>
    <property type="molecule type" value="Genomic_DNA"/>
</dbReference>
<dbReference type="GO" id="GO:0006261">
    <property type="term" value="P:DNA-templated DNA replication"/>
    <property type="evidence" value="ECO:0007669"/>
    <property type="project" value="TreeGrafter"/>
</dbReference>
<comment type="similarity">
    <text evidence="2">Belongs to the MCMBP family.</text>
</comment>
<evidence type="ECO:0000256" key="5">
    <source>
        <dbReference type="SAM" id="MobiDB-lite"/>
    </source>
</evidence>
<proteinExistence type="inferred from homology"/>